<sequence>MKPTKYFLALYKNIERRGYNFINRRSFKALNPYRFYSPFCIISIFYIYFSNQFYTRNSIDFFWGKKVLNSLSGVLHSVYFYFPPDMSVFLQSAVSRIFEACTEKPGFCHADNQYLKH</sequence>
<comment type="caution">
    <text evidence="2">The sequence shown here is derived from an EMBL/GenBank/DDBJ whole genome shotgun (WGS) entry which is preliminary data.</text>
</comment>
<keyword evidence="3" id="KW-1185">Reference proteome</keyword>
<gene>
    <name evidence="2" type="ORF">DRF60_20030</name>
</gene>
<feature type="transmembrane region" description="Helical" evidence="1">
    <location>
        <begin position="33"/>
        <end position="49"/>
    </location>
</feature>
<reference evidence="2 3" key="1">
    <citation type="journal article" date="2010" name="Syst. Appl. Microbiol.">
        <title>Four new species of Chryseobacterium from the rhizosphere of coastal sand dune plants, Chryseobacterium elymi sp. nov., Chryseobacterium hagamense sp. nov., Chryseobacterium lathyri sp. nov. and Chryseobacterium rhizosphaerae sp. nov.</title>
        <authorList>
            <person name="Cho S.H."/>
            <person name="Lee K.S."/>
            <person name="Shin D.S."/>
            <person name="Han J.H."/>
            <person name="Park K.S."/>
            <person name="Lee C.H."/>
            <person name="Park K.H."/>
            <person name="Kim S.B."/>
        </authorList>
    </citation>
    <scope>NUCLEOTIDE SEQUENCE [LARGE SCALE GENOMIC DNA]</scope>
    <source>
        <strain evidence="2 3">KCTC 22547</strain>
    </source>
</reference>
<keyword evidence="1" id="KW-0812">Transmembrane</keyword>
<dbReference type="Proteomes" id="UP000257030">
    <property type="component" value="Unassembled WGS sequence"/>
</dbReference>
<proteinExistence type="predicted"/>
<keyword evidence="1" id="KW-1133">Transmembrane helix</keyword>
<protein>
    <submittedName>
        <fullName evidence="2">Uncharacterized protein</fullName>
    </submittedName>
</protein>
<organism evidence="2 3">
    <name type="scientific">Chryseobacterium elymi</name>
    <dbReference type="NCBI Taxonomy" id="395936"/>
    <lineage>
        <taxon>Bacteria</taxon>
        <taxon>Pseudomonadati</taxon>
        <taxon>Bacteroidota</taxon>
        <taxon>Flavobacteriia</taxon>
        <taxon>Flavobacteriales</taxon>
        <taxon>Weeksellaceae</taxon>
        <taxon>Chryseobacterium group</taxon>
        <taxon>Chryseobacterium</taxon>
    </lineage>
</organism>
<evidence type="ECO:0000313" key="2">
    <source>
        <dbReference type="EMBL" id="REC72681.1"/>
    </source>
</evidence>
<dbReference type="EMBL" id="QNUH01000033">
    <property type="protein sequence ID" value="REC72681.1"/>
    <property type="molecule type" value="Genomic_DNA"/>
</dbReference>
<name>A0A3D9D465_9FLAO</name>
<evidence type="ECO:0000256" key="1">
    <source>
        <dbReference type="SAM" id="Phobius"/>
    </source>
</evidence>
<dbReference type="AlphaFoldDB" id="A0A3D9D465"/>
<accession>A0A3D9D465</accession>
<evidence type="ECO:0000313" key="3">
    <source>
        <dbReference type="Proteomes" id="UP000257030"/>
    </source>
</evidence>
<keyword evidence="1" id="KW-0472">Membrane</keyword>